<feature type="region of interest" description="Disordered" evidence="1">
    <location>
        <begin position="90"/>
        <end position="145"/>
    </location>
</feature>
<dbReference type="Proteomes" id="UP000292957">
    <property type="component" value="Unassembled WGS sequence"/>
</dbReference>
<dbReference type="EMBL" id="ML143448">
    <property type="protein sequence ID" value="TBU26311.1"/>
    <property type="molecule type" value="Genomic_DNA"/>
</dbReference>
<accession>A0A4Q9MJT7</accession>
<sequence>MRLLDNRTGQFVERDPRETRYAILSHTWDKVEQTYQDILDIQTSYGHKGRLCISSLPVGVARSILHKGRDMGLSLSRFASSASLHRPRIRMQRSARSNAVQEFSSSRLPTVPLSADTSSSHTHPTDRTLSETGFPVTSIWHNPRE</sequence>
<protein>
    <submittedName>
        <fullName evidence="2">Uncharacterized protein</fullName>
    </submittedName>
</protein>
<proteinExistence type="predicted"/>
<gene>
    <name evidence="2" type="ORF">BD311DRAFT_762981</name>
</gene>
<feature type="compositionally biased region" description="Polar residues" evidence="1">
    <location>
        <begin position="94"/>
        <end position="108"/>
    </location>
</feature>
<reference evidence="2" key="1">
    <citation type="submission" date="2019-01" db="EMBL/GenBank/DDBJ databases">
        <title>Draft genome sequences of three monokaryotic isolates of the white-rot basidiomycete fungus Dichomitus squalens.</title>
        <authorList>
            <consortium name="DOE Joint Genome Institute"/>
            <person name="Lopez S.C."/>
            <person name="Andreopoulos B."/>
            <person name="Pangilinan J."/>
            <person name="Lipzen A."/>
            <person name="Riley R."/>
            <person name="Ahrendt S."/>
            <person name="Ng V."/>
            <person name="Barry K."/>
            <person name="Daum C."/>
            <person name="Grigoriev I.V."/>
            <person name="Hilden K.S."/>
            <person name="Makela M.R."/>
            <person name="de Vries R.P."/>
        </authorList>
    </citation>
    <scope>NUCLEOTIDE SEQUENCE [LARGE SCALE GENOMIC DNA]</scope>
    <source>
        <strain evidence="2">OM18370.1</strain>
    </source>
</reference>
<evidence type="ECO:0000313" key="2">
    <source>
        <dbReference type="EMBL" id="TBU26311.1"/>
    </source>
</evidence>
<organism evidence="2">
    <name type="scientific">Dichomitus squalens</name>
    <dbReference type="NCBI Taxonomy" id="114155"/>
    <lineage>
        <taxon>Eukaryota</taxon>
        <taxon>Fungi</taxon>
        <taxon>Dikarya</taxon>
        <taxon>Basidiomycota</taxon>
        <taxon>Agaricomycotina</taxon>
        <taxon>Agaricomycetes</taxon>
        <taxon>Polyporales</taxon>
        <taxon>Polyporaceae</taxon>
        <taxon>Dichomitus</taxon>
    </lineage>
</organism>
<dbReference type="AlphaFoldDB" id="A0A4Q9MJT7"/>
<evidence type="ECO:0000256" key="1">
    <source>
        <dbReference type="SAM" id="MobiDB-lite"/>
    </source>
</evidence>
<name>A0A4Q9MJT7_9APHY</name>